<dbReference type="InterPro" id="IPR000182">
    <property type="entry name" value="GNAT_dom"/>
</dbReference>
<dbReference type="PROSITE" id="PS51186">
    <property type="entry name" value="GNAT"/>
    <property type="match status" value="1"/>
</dbReference>
<evidence type="ECO:0000313" key="2">
    <source>
        <dbReference type="EMBL" id="QQB20646.1"/>
    </source>
</evidence>
<accession>A0A7T4DQG1</accession>
<dbReference type="Gene3D" id="3.40.630.30">
    <property type="match status" value="1"/>
</dbReference>
<dbReference type="CDD" id="cd04301">
    <property type="entry name" value="NAT_SF"/>
    <property type="match status" value="1"/>
</dbReference>
<feature type="domain" description="N-acetyltransferase" evidence="1">
    <location>
        <begin position="1"/>
        <end position="134"/>
    </location>
</feature>
<evidence type="ECO:0000259" key="1">
    <source>
        <dbReference type="PROSITE" id="PS51186"/>
    </source>
</evidence>
<sequence>MLSITESKKPDLISHSMLRERAERAQNGRSRNYIAKIDECEVGFLCYEDWSDQKNGFIYEILVLPEYRGQGAGRSLLAYSEALAKSLCCTSIRLEPHPFDRTIDSSWLVSWYIRQGYASMPNDPRMMEKILVSS</sequence>
<organism evidence="2 3">
    <name type="scientific">Aeromonas jandaei</name>
    <dbReference type="NCBI Taxonomy" id="650"/>
    <lineage>
        <taxon>Bacteria</taxon>
        <taxon>Pseudomonadati</taxon>
        <taxon>Pseudomonadota</taxon>
        <taxon>Gammaproteobacteria</taxon>
        <taxon>Aeromonadales</taxon>
        <taxon>Aeromonadaceae</taxon>
        <taxon>Aeromonas</taxon>
    </lineage>
</organism>
<dbReference type="SUPFAM" id="SSF55729">
    <property type="entry name" value="Acyl-CoA N-acyltransferases (Nat)"/>
    <property type="match status" value="1"/>
</dbReference>
<dbReference type="Pfam" id="PF00583">
    <property type="entry name" value="Acetyltransf_1"/>
    <property type="match status" value="1"/>
</dbReference>
<reference evidence="2 3" key="1">
    <citation type="submission" date="2020-12" db="EMBL/GenBank/DDBJ databases">
        <title>FDA dAtabase for Regulatory Grade micrObial Sequences (FDA-ARGOS): Supporting development and validation of Infectious Disease Dx tests.</title>
        <authorList>
            <person name="Sproer C."/>
            <person name="Gronow S."/>
            <person name="Severitt S."/>
            <person name="Schroder I."/>
            <person name="Tallon L."/>
            <person name="Sadzewicz L."/>
            <person name="Zhao X."/>
            <person name="Boylan J."/>
            <person name="Ott S."/>
            <person name="Bowen H."/>
            <person name="Vavikolanu K."/>
            <person name="Mehta A."/>
            <person name="Aluvathingal J."/>
            <person name="Nadendla S."/>
            <person name="Lowell S."/>
            <person name="Myers T."/>
            <person name="Yan Y."/>
            <person name="Sichtig H."/>
        </authorList>
    </citation>
    <scope>NUCLEOTIDE SEQUENCE [LARGE SCALE GENOMIC DNA]</scope>
    <source>
        <strain evidence="2 3">FDAARGOS_986</strain>
    </source>
</reference>
<keyword evidence="3" id="KW-1185">Reference proteome</keyword>
<dbReference type="InterPro" id="IPR016181">
    <property type="entry name" value="Acyl_CoA_acyltransferase"/>
</dbReference>
<proteinExistence type="predicted"/>
<dbReference type="RefSeq" id="WP_082035506.1">
    <property type="nucleotide sequence ID" value="NZ_CAWMFX010000046.1"/>
</dbReference>
<protein>
    <submittedName>
        <fullName evidence="2">GNAT family N-acetyltransferase</fullName>
    </submittedName>
</protein>
<name>A0A7T4DQG1_AERJA</name>
<dbReference type="EMBL" id="CP066092">
    <property type="protein sequence ID" value="QQB20646.1"/>
    <property type="molecule type" value="Genomic_DNA"/>
</dbReference>
<gene>
    <name evidence="2" type="ORF">I6H43_03650</name>
</gene>
<dbReference type="Proteomes" id="UP000595481">
    <property type="component" value="Chromosome"/>
</dbReference>
<evidence type="ECO:0000313" key="3">
    <source>
        <dbReference type="Proteomes" id="UP000595481"/>
    </source>
</evidence>